<evidence type="ECO:0000256" key="7">
    <source>
        <dbReference type="SAM" id="Coils"/>
    </source>
</evidence>
<evidence type="ECO:0000256" key="6">
    <source>
        <dbReference type="HAMAP-Rule" id="MF_00337"/>
    </source>
</evidence>
<dbReference type="OrthoDB" id="1771251at2"/>
<dbReference type="eggNOG" id="COG1722">
    <property type="taxonomic scope" value="Bacteria"/>
</dbReference>
<sequence length="83" mass="9212">MADIDTEELSFGTALDQLEKIVNKLEGEELSLEDSLAEFERGIKLSKFCSQTLEEAESKVEIIKDEAGELQIGSYDLEQKGAD</sequence>
<dbReference type="GO" id="GO:0005829">
    <property type="term" value="C:cytosol"/>
    <property type="evidence" value="ECO:0007669"/>
    <property type="project" value="TreeGrafter"/>
</dbReference>
<proteinExistence type="inferred from homology"/>
<comment type="catalytic activity">
    <reaction evidence="6">
        <text>Exonucleolytic cleavage in either 5'- to 3'- or 3'- to 5'-direction to yield nucleoside 5'-phosphates.</text>
        <dbReference type="EC" id="3.1.11.6"/>
    </reaction>
</comment>
<evidence type="ECO:0000256" key="3">
    <source>
        <dbReference type="ARBA" id="ARBA00022722"/>
    </source>
</evidence>
<dbReference type="GO" id="GO:0006308">
    <property type="term" value="P:DNA catabolic process"/>
    <property type="evidence" value="ECO:0007669"/>
    <property type="project" value="UniProtKB-UniRule"/>
</dbReference>
<dbReference type="NCBIfam" id="TIGR01280">
    <property type="entry name" value="xseB"/>
    <property type="match status" value="1"/>
</dbReference>
<dbReference type="Proteomes" id="UP000001661">
    <property type="component" value="Chromosome"/>
</dbReference>
<dbReference type="SUPFAM" id="SSF116842">
    <property type="entry name" value="XseB-like"/>
    <property type="match status" value="1"/>
</dbReference>
<dbReference type="HAMAP" id="MF_00337">
    <property type="entry name" value="Exonuc_7_S"/>
    <property type="match status" value="1"/>
</dbReference>
<comment type="similarity">
    <text evidence="1 6">Belongs to the XseB family.</text>
</comment>
<feature type="coiled-coil region" evidence="7">
    <location>
        <begin position="15"/>
        <end position="73"/>
    </location>
</feature>
<evidence type="ECO:0000256" key="4">
    <source>
        <dbReference type="ARBA" id="ARBA00022801"/>
    </source>
</evidence>
<dbReference type="PANTHER" id="PTHR34137:SF1">
    <property type="entry name" value="EXODEOXYRIBONUCLEASE 7 SMALL SUBUNIT"/>
    <property type="match status" value="1"/>
</dbReference>
<accession>D9QRU9</accession>
<comment type="subunit">
    <text evidence="6">Heterooligomer composed of large and small subunits.</text>
</comment>
<evidence type="ECO:0000256" key="2">
    <source>
        <dbReference type="ARBA" id="ARBA00022490"/>
    </source>
</evidence>
<dbReference type="Pfam" id="PF02609">
    <property type="entry name" value="Exonuc_VII_S"/>
    <property type="match status" value="1"/>
</dbReference>
<dbReference type="EC" id="3.1.11.6" evidence="6"/>
<reference evidence="8 9" key="1">
    <citation type="journal article" date="2010" name="Stand. Genomic Sci.">
        <title>Complete genome sequence of Acetohalobium arabaticum type strain (Z-7288).</title>
        <authorList>
            <person name="Sikorski J."/>
            <person name="Lapidus A."/>
            <person name="Chertkov O."/>
            <person name="Lucas S."/>
            <person name="Copeland A."/>
            <person name="Glavina Del Rio T."/>
            <person name="Nolan M."/>
            <person name="Tice H."/>
            <person name="Cheng J.F."/>
            <person name="Han C."/>
            <person name="Brambilla E."/>
            <person name="Pitluck S."/>
            <person name="Liolios K."/>
            <person name="Ivanova N."/>
            <person name="Mavromatis K."/>
            <person name="Mikhailova N."/>
            <person name="Pati A."/>
            <person name="Bruce D."/>
            <person name="Detter C."/>
            <person name="Tapia R."/>
            <person name="Goodwin L."/>
            <person name="Chen A."/>
            <person name="Palaniappan K."/>
            <person name="Land M."/>
            <person name="Hauser L."/>
            <person name="Chang Y.J."/>
            <person name="Jeffries C.D."/>
            <person name="Rohde M."/>
            <person name="Goker M."/>
            <person name="Spring S."/>
            <person name="Woyke T."/>
            <person name="Bristow J."/>
            <person name="Eisen J.A."/>
            <person name="Markowitz V."/>
            <person name="Hugenholtz P."/>
            <person name="Kyrpides N.C."/>
            <person name="Klenk H.P."/>
        </authorList>
    </citation>
    <scope>NUCLEOTIDE SEQUENCE [LARGE SCALE GENOMIC DNA]</scope>
    <source>
        <strain evidence="9">ATCC 49924 / DSM 5501 / Z-7288</strain>
    </source>
</reference>
<dbReference type="GO" id="GO:0008855">
    <property type="term" value="F:exodeoxyribonuclease VII activity"/>
    <property type="evidence" value="ECO:0007669"/>
    <property type="project" value="UniProtKB-UniRule"/>
</dbReference>
<comment type="function">
    <text evidence="6">Bidirectionally degrades single-stranded DNA into large acid-insoluble oligonucleotides, which are then degraded further into small acid-soluble oligonucleotides.</text>
</comment>
<protein>
    <recommendedName>
        <fullName evidence="6">Exodeoxyribonuclease 7 small subunit</fullName>
        <ecNumber evidence="6">3.1.11.6</ecNumber>
    </recommendedName>
    <alternativeName>
        <fullName evidence="6">Exodeoxyribonuclease VII small subunit</fullName>
        <shortName evidence="6">Exonuclease VII small subunit</shortName>
    </alternativeName>
</protein>
<dbReference type="KEGG" id="aar:Acear_1735"/>
<evidence type="ECO:0000313" key="8">
    <source>
        <dbReference type="EMBL" id="ADL13240.1"/>
    </source>
</evidence>
<gene>
    <name evidence="6" type="primary">xseB</name>
    <name evidence="8" type="ordered locus">Acear_1735</name>
</gene>
<keyword evidence="7" id="KW-0175">Coiled coil</keyword>
<dbReference type="RefSeq" id="WP_013278685.1">
    <property type="nucleotide sequence ID" value="NC_014378.1"/>
</dbReference>
<comment type="subcellular location">
    <subcellularLocation>
        <location evidence="6">Cytoplasm</location>
    </subcellularLocation>
</comment>
<dbReference type="Gene3D" id="1.10.287.1040">
    <property type="entry name" value="Exonuclease VII, small subunit"/>
    <property type="match status" value="1"/>
</dbReference>
<keyword evidence="5 6" id="KW-0269">Exonuclease</keyword>
<keyword evidence="3 6" id="KW-0540">Nuclease</keyword>
<dbReference type="InterPro" id="IPR003761">
    <property type="entry name" value="Exonuc_VII_S"/>
</dbReference>
<evidence type="ECO:0000313" key="9">
    <source>
        <dbReference type="Proteomes" id="UP000001661"/>
    </source>
</evidence>
<dbReference type="AlphaFoldDB" id="D9QRU9"/>
<dbReference type="PANTHER" id="PTHR34137">
    <property type="entry name" value="EXODEOXYRIBONUCLEASE 7 SMALL SUBUNIT"/>
    <property type="match status" value="1"/>
</dbReference>
<organism evidence="8 9">
    <name type="scientific">Acetohalobium arabaticum (strain ATCC 49924 / DSM 5501 / Z-7288)</name>
    <dbReference type="NCBI Taxonomy" id="574087"/>
    <lineage>
        <taxon>Bacteria</taxon>
        <taxon>Bacillati</taxon>
        <taxon>Bacillota</taxon>
        <taxon>Clostridia</taxon>
        <taxon>Halanaerobiales</taxon>
        <taxon>Halobacteroidaceae</taxon>
        <taxon>Acetohalobium</taxon>
    </lineage>
</organism>
<dbReference type="InterPro" id="IPR037004">
    <property type="entry name" value="Exonuc_VII_ssu_sf"/>
</dbReference>
<dbReference type="HOGENOM" id="CLU_145918_3_1_9"/>
<keyword evidence="9" id="KW-1185">Reference proteome</keyword>
<dbReference type="EMBL" id="CP002105">
    <property type="protein sequence ID" value="ADL13240.1"/>
    <property type="molecule type" value="Genomic_DNA"/>
</dbReference>
<evidence type="ECO:0000256" key="5">
    <source>
        <dbReference type="ARBA" id="ARBA00022839"/>
    </source>
</evidence>
<keyword evidence="2 6" id="KW-0963">Cytoplasm</keyword>
<evidence type="ECO:0000256" key="1">
    <source>
        <dbReference type="ARBA" id="ARBA00009998"/>
    </source>
</evidence>
<dbReference type="NCBIfam" id="NF002140">
    <property type="entry name" value="PRK00977.1-4"/>
    <property type="match status" value="1"/>
</dbReference>
<name>D9QRU9_ACEAZ</name>
<dbReference type="GO" id="GO:0009318">
    <property type="term" value="C:exodeoxyribonuclease VII complex"/>
    <property type="evidence" value="ECO:0007669"/>
    <property type="project" value="UniProtKB-UniRule"/>
</dbReference>
<dbReference type="STRING" id="574087.Acear_1735"/>
<keyword evidence="4 6" id="KW-0378">Hydrolase</keyword>